<evidence type="ECO:0000259" key="6">
    <source>
        <dbReference type="PROSITE" id="PS00022"/>
    </source>
</evidence>
<feature type="domain" description="EGF-like" evidence="6">
    <location>
        <begin position="48"/>
        <end position="59"/>
    </location>
</feature>
<accession>A0A1I7W842</accession>
<evidence type="ECO:0000256" key="2">
    <source>
        <dbReference type="ARBA" id="ARBA00022729"/>
    </source>
</evidence>
<reference evidence="9" key="1">
    <citation type="submission" date="2016-11" db="UniProtKB">
        <authorList>
            <consortium name="WormBaseParasite"/>
        </authorList>
    </citation>
    <scope>IDENTIFICATION</scope>
</reference>
<keyword evidence="3" id="KW-0677">Repeat</keyword>
<proteinExistence type="predicted"/>
<keyword evidence="8" id="KW-1185">Reference proteome</keyword>
<evidence type="ECO:0000313" key="9">
    <source>
        <dbReference type="WBParaSite" id="Hba_00812"/>
    </source>
</evidence>
<dbReference type="InterPro" id="IPR000742">
    <property type="entry name" value="EGF"/>
</dbReference>
<dbReference type="InterPro" id="IPR042635">
    <property type="entry name" value="MEGF10/SREC1/2-like"/>
</dbReference>
<keyword evidence="4" id="KW-1015">Disulfide bond</keyword>
<dbReference type="AlphaFoldDB" id="A0A1I7W842"/>
<keyword evidence="1" id="KW-0245">EGF-like domain</keyword>
<evidence type="ECO:0000259" key="7">
    <source>
        <dbReference type="PROSITE" id="PS01186"/>
    </source>
</evidence>
<feature type="transmembrane region" description="Helical" evidence="5">
    <location>
        <begin position="427"/>
        <end position="451"/>
    </location>
</feature>
<evidence type="ECO:0000256" key="1">
    <source>
        <dbReference type="ARBA" id="ARBA00022536"/>
    </source>
</evidence>
<dbReference type="PANTHER" id="PTHR24043">
    <property type="entry name" value="SCAVENGER RECEPTOR CLASS F"/>
    <property type="match status" value="1"/>
</dbReference>
<dbReference type="PROSITE" id="PS01186">
    <property type="entry name" value="EGF_2"/>
    <property type="match status" value="1"/>
</dbReference>
<feature type="transmembrane region" description="Helical" evidence="5">
    <location>
        <begin position="192"/>
        <end position="210"/>
    </location>
</feature>
<dbReference type="Pfam" id="PF00053">
    <property type="entry name" value="EGF_laminin"/>
    <property type="match status" value="3"/>
</dbReference>
<dbReference type="Proteomes" id="UP000095283">
    <property type="component" value="Unplaced"/>
</dbReference>
<keyword evidence="5" id="KW-0812">Transmembrane</keyword>
<dbReference type="WBParaSite" id="Hba_00812">
    <property type="protein sequence ID" value="Hba_00812"/>
    <property type="gene ID" value="Hba_00812"/>
</dbReference>
<feature type="transmembrane region" description="Helical" evidence="5">
    <location>
        <begin position="392"/>
        <end position="415"/>
    </location>
</feature>
<keyword evidence="5" id="KW-1133">Transmembrane helix</keyword>
<organism evidence="8 9">
    <name type="scientific">Heterorhabditis bacteriophora</name>
    <name type="common">Entomopathogenic nematode worm</name>
    <dbReference type="NCBI Taxonomy" id="37862"/>
    <lineage>
        <taxon>Eukaryota</taxon>
        <taxon>Metazoa</taxon>
        <taxon>Ecdysozoa</taxon>
        <taxon>Nematoda</taxon>
        <taxon>Chromadorea</taxon>
        <taxon>Rhabditida</taxon>
        <taxon>Rhabditina</taxon>
        <taxon>Rhabditomorpha</taxon>
        <taxon>Strongyloidea</taxon>
        <taxon>Heterorhabditidae</taxon>
        <taxon>Heterorhabditis</taxon>
    </lineage>
</organism>
<dbReference type="FunFam" id="2.170.300.10:FF:000041">
    <property type="entry name" value="Tyrosine protein kinase receptor tie-1, putative"/>
    <property type="match status" value="1"/>
</dbReference>
<keyword evidence="5" id="KW-0472">Membrane</keyword>
<evidence type="ECO:0000313" key="8">
    <source>
        <dbReference type="Proteomes" id="UP000095283"/>
    </source>
</evidence>
<dbReference type="CDD" id="cd00055">
    <property type="entry name" value="EGF_Lam"/>
    <property type="match status" value="2"/>
</dbReference>
<dbReference type="PRINTS" id="PR00011">
    <property type="entry name" value="EGFLAMININ"/>
</dbReference>
<feature type="transmembrane region" description="Helical" evidence="5">
    <location>
        <begin position="222"/>
        <end position="247"/>
    </location>
</feature>
<dbReference type="GO" id="GO:0005044">
    <property type="term" value="F:scavenger receptor activity"/>
    <property type="evidence" value="ECO:0007669"/>
    <property type="project" value="InterPro"/>
</dbReference>
<sequence>MDLYLCGIKGWTGVRCDTPCAPGTYGPHCALTCKCKNGGQCDRFTGQCECEKGWKGPECSTKCDIGRWGDLCQLDCDCNDKWCHQITGKCICIAGKVGSRCDEGETLQIMTSNCSEIAPLGTSVSDVKKYAATVRLTTSGVTCEQSCEDGKWGENCALQCNCSDGHRCDPATGKCICDHGYTGDRCEQSRRITLIVFAIMVVLFISHQYFENVPMENGVLSVPTAVLIARTVPNVITLMELAVVLLAMKADYVTEIRNSFLPNCYLSITTKFVYRATGVWDVKRCASVHRSTNIAIHLLVNVHVLLVVLLTLGWQGDRCDVECEDGFYGPDCINKCKCRGTSTASCHRVTGACQCHPGFTGEFCHELCPLGHFGLRCLKECGDCGEGYECDAAIVIFLLMTLVLRVVLFISVLEFQRLEGTSSTSEVGIIVLAMTIFVAASLLLVSLVFYYRRKYFREKDPYLPTVVFHAENKGDGNKFNNPLYTVRQSLVDCDRAAELLTTEEEELENKKIRNRTKTDHIQNEYASMDEVAGPSSSNSSRTPCMVPLLSKTGEPGWHAGNKPSNDGYEVPGYQRIDSPQRMEKENQINVNTRVRVQSAVCI</sequence>
<dbReference type="Gene3D" id="2.170.300.10">
    <property type="entry name" value="Tie2 ligand-binding domain superfamily"/>
    <property type="match status" value="3"/>
</dbReference>
<evidence type="ECO:0000256" key="5">
    <source>
        <dbReference type="SAM" id="Phobius"/>
    </source>
</evidence>
<dbReference type="PANTHER" id="PTHR24043:SF8">
    <property type="entry name" value="EGF-LIKE DOMAIN-CONTAINING PROTEIN"/>
    <property type="match status" value="1"/>
</dbReference>
<keyword evidence="2" id="KW-0732">Signal</keyword>
<evidence type="ECO:0000256" key="3">
    <source>
        <dbReference type="ARBA" id="ARBA00022737"/>
    </source>
</evidence>
<dbReference type="PROSITE" id="PS00022">
    <property type="entry name" value="EGF_1"/>
    <property type="match status" value="2"/>
</dbReference>
<dbReference type="SMART" id="SM00180">
    <property type="entry name" value="EGF_Lam"/>
    <property type="match status" value="4"/>
</dbReference>
<dbReference type="InterPro" id="IPR002049">
    <property type="entry name" value="LE_dom"/>
</dbReference>
<feature type="transmembrane region" description="Helical" evidence="5">
    <location>
        <begin position="294"/>
        <end position="314"/>
    </location>
</feature>
<dbReference type="SMART" id="SM00181">
    <property type="entry name" value="EGF"/>
    <property type="match status" value="4"/>
</dbReference>
<evidence type="ECO:0000256" key="4">
    <source>
        <dbReference type="ARBA" id="ARBA00023157"/>
    </source>
</evidence>
<feature type="domain" description="EGF-like" evidence="6 7">
    <location>
        <begin position="175"/>
        <end position="186"/>
    </location>
</feature>
<protein>
    <submittedName>
        <fullName evidence="9">Multiple epidermal growth factor-like domains protein 10</fullName>
    </submittedName>
</protein>
<name>A0A1I7W842_HETBA</name>